<feature type="domain" description="Methyltransferase type 12" evidence="1">
    <location>
        <begin position="58"/>
        <end position="160"/>
    </location>
</feature>
<comment type="caution">
    <text evidence="2">The sequence shown here is derived from an EMBL/GenBank/DDBJ whole genome shotgun (WGS) entry which is preliminary data.</text>
</comment>
<evidence type="ECO:0000313" key="2">
    <source>
        <dbReference type="EMBL" id="SKC41219.1"/>
    </source>
</evidence>
<organism evidence="2 3">
    <name type="scientific">Plantibacter cousiniae</name>
    <name type="common">nom. nud.</name>
    <dbReference type="NCBI Taxonomy" id="199709"/>
    <lineage>
        <taxon>Bacteria</taxon>
        <taxon>Bacillati</taxon>
        <taxon>Actinomycetota</taxon>
        <taxon>Actinomycetes</taxon>
        <taxon>Micrococcales</taxon>
        <taxon>Microbacteriaceae</taxon>
        <taxon>Plantibacter</taxon>
    </lineage>
</organism>
<dbReference type="Pfam" id="PF08242">
    <property type="entry name" value="Methyltransf_12"/>
    <property type="match status" value="1"/>
</dbReference>
<gene>
    <name evidence="2" type="ORF">SAMN06295973_0699</name>
</gene>
<dbReference type="GO" id="GO:0032259">
    <property type="term" value="P:methylation"/>
    <property type="evidence" value="ECO:0007669"/>
    <property type="project" value="UniProtKB-KW"/>
</dbReference>
<evidence type="ECO:0000313" key="3">
    <source>
        <dbReference type="Proteomes" id="UP000190827"/>
    </source>
</evidence>
<dbReference type="CDD" id="cd02440">
    <property type="entry name" value="AdoMet_MTases"/>
    <property type="match status" value="1"/>
</dbReference>
<dbReference type="InterPro" id="IPR029063">
    <property type="entry name" value="SAM-dependent_MTases_sf"/>
</dbReference>
<dbReference type="RefSeq" id="WP_079704733.1">
    <property type="nucleotide sequence ID" value="NZ_FUZO01000001.1"/>
</dbReference>
<sequence>MTESTSAGDATTLATARSLASRWDAQQTGYIRHRAERFDTIARVVAAICADSPAPRILDLAGGTGSLAEHVLATVPNGQAVVADKDPALLAIAADLATADPRLSIAEVDLSLSDWITHPQIGDGPFDAVVSSTALHWLQPAELVEVYRALPALIRPGGIVLNGDHLLYGGHHEPTLAGIARADDEAMQQETFSGDTDTWDDWWDAVAATPRYADALRRRDEVWGESIHQAPPKVTLGFHLETLRSAGFSETGTVWQYLDDHVLYGIMPH</sequence>
<dbReference type="EMBL" id="FUZO01000001">
    <property type="protein sequence ID" value="SKC41219.1"/>
    <property type="molecule type" value="Genomic_DNA"/>
</dbReference>
<keyword evidence="2" id="KW-0489">Methyltransferase</keyword>
<reference evidence="2 3" key="1">
    <citation type="submission" date="2017-02" db="EMBL/GenBank/DDBJ databases">
        <authorList>
            <person name="Varghese N."/>
            <person name="Submissions S."/>
        </authorList>
    </citation>
    <scope>NUCLEOTIDE SEQUENCE [LARGE SCALE GENOMIC DNA]</scope>
    <source>
        <strain evidence="2 3">VKM Ac-1787</strain>
    </source>
</reference>
<evidence type="ECO:0000259" key="1">
    <source>
        <dbReference type="Pfam" id="PF08242"/>
    </source>
</evidence>
<accession>A0ABY1LHU7</accession>
<proteinExistence type="predicted"/>
<keyword evidence="2" id="KW-0808">Transferase</keyword>
<keyword evidence="3" id="KW-1185">Reference proteome</keyword>
<dbReference type="InterPro" id="IPR013217">
    <property type="entry name" value="Methyltransf_12"/>
</dbReference>
<dbReference type="SUPFAM" id="SSF53335">
    <property type="entry name" value="S-adenosyl-L-methionine-dependent methyltransferases"/>
    <property type="match status" value="1"/>
</dbReference>
<dbReference type="Proteomes" id="UP000190827">
    <property type="component" value="Unassembled WGS sequence"/>
</dbReference>
<name>A0ABY1LHU7_9MICO</name>
<dbReference type="GO" id="GO:0008168">
    <property type="term" value="F:methyltransferase activity"/>
    <property type="evidence" value="ECO:0007669"/>
    <property type="project" value="UniProtKB-KW"/>
</dbReference>
<protein>
    <submittedName>
        <fullName evidence="2">Methyltransferase domain-containing protein</fullName>
    </submittedName>
</protein>
<dbReference type="Gene3D" id="3.40.50.150">
    <property type="entry name" value="Vaccinia Virus protein VP39"/>
    <property type="match status" value="1"/>
</dbReference>